<dbReference type="Pfam" id="PF13306">
    <property type="entry name" value="LRR_5"/>
    <property type="match status" value="1"/>
</dbReference>
<dbReference type="Proteomes" id="UP000594103">
    <property type="component" value="Segment"/>
</dbReference>
<accession>A0A7M1RU45</accession>
<sequence length="521" mass="58720">MKKLKIVQNNVQEKTKDSVVEKLYALTKSDDTTPAIAESAELEGNVRVNAAYEDSVTYLRNKFPNLTIDVTDNNYYIRFADKEVERVLLENGVGNGVGITKTDARRTNVNQWFRENKTITSFDEFEWFDNETISNDAFRGCEHLRSIYLTNTKIIGHRAFWWCPNLSGTLSLPNLTSNLGEAAFRETGILKIENLNGTNLTNWGTFFKCHNLTEANLGDTISIIGSNTFFECSSLVTVNLPETIIKIGDYAFKSTKINNDINLPNLVSLGAGAFENTLVKNVVNIGTITEYNNCFGNTPITKLTLPETVTRIERIDNSQLTQLNFVPENITYLGHVAIKAPAAKLDVLNFCNVTTAVQKLFNITVNQCYMPKITKGVESGYYSNNAYHTPFFSLDRIKNSFTCGLLYLKDMLILYPATFTNSKITNLVINNETPPEWRNTNNISDDQANDGQKKSLVFIWSDVSNIYVPDAAVITYQQDENWLSVADKIKPLSELPSVNTKTEYDQLSDVNKLNTIIKEYM</sequence>
<evidence type="ECO:0000313" key="2">
    <source>
        <dbReference type="Proteomes" id="UP000594103"/>
    </source>
</evidence>
<name>A0A7M1RU45_9CAUD</name>
<dbReference type="RefSeq" id="YP_010113446.1">
    <property type="nucleotide sequence ID" value="NC_055903.1"/>
</dbReference>
<dbReference type="SUPFAM" id="SSF52058">
    <property type="entry name" value="L domain-like"/>
    <property type="match status" value="1"/>
</dbReference>
<dbReference type="PANTHER" id="PTHR45661">
    <property type="entry name" value="SURFACE ANTIGEN"/>
    <property type="match status" value="1"/>
</dbReference>
<protein>
    <recommendedName>
        <fullName evidence="3">Leucine-rich repeat domain-containing protein</fullName>
    </recommendedName>
</protein>
<dbReference type="PANTHER" id="PTHR45661:SF3">
    <property type="entry name" value="IG-LIKE DOMAIN-CONTAINING PROTEIN"/>
    <property type="match status" value="1"/>
</dbReference>
<reference evidence="1 2" key="1">
    <citation type="submission" date="2020-07" db="EMBL/GenBank/DDBJ databases">
        <title>Taxonomic proposal: Crassvirales, a new order of highly abundant and diverse bacterial viruses.</title>
        <authorList>
            <person name="Shkoporov A.N."/>
            <person name="Stockdale S.R."/>
            <person name="Guerin E."/>
            <person name="Ross R.P."/>
            <person name="Hill C."/>
        </authorList>
    </citation>
    <scope>NUCLEOTIDE SEQUENCE [LARGE SCALE GENOMIC DNA]</scope>
</reference>
<dbReference type="KEGG" id="vg:65131971"/>
<dbReference type="InterPro" id="IPR053139">
    <property type="entry name" value="Surface_bspA-like"/>
</dbReference>
<evidence type="ECO:0008006" key="3">
    <source>
        <dbReference type="Google" id="ProtNLM"/>
    </source>
</evidence>
<dbReference type="Gene3D" id="3.80.10.10">
    <property type="entry name" value="Ribonuclease Inhibitor"/>
    <property type="match status" value="2"/>
</dbReference>
<organism evidence="1 2">
    <name type="scientific">uncultured phage cr272_1</name>
    <dbReference type="NCBI Taxonomy" id="2772094"/>
    <lineage>
        <taxon>Viruses</taxon>
        <taxon>Duplodnaviria</taxon>
        <taxon>Heunggongvirae</taxon>
        <taxon>Uroviricota</taxon>
        <taxon>Caudoviricetes</taxon>
        <taxon>Crassvirales</taxon>
        <taxon>Suoliviridae</taxon>
        <taxon>Oafivirinae</taxon>
        <taxon>Buhlduvirus</taxon>
        <taxon>Buhlduvirus porcinus</taxon>
    </lineage>
</organism>
<keyword evidence="2" id="KW-1185">Reference proteome</keyword>
<evidence type="ECO:0000313" key="1">
    <source>
        <dbReference type="EMBL" id="QOR57806.1"/>
    </source>
</evidence>
<dbReference type="GeneID" id="65131971"/>
<proteinExistence type="predicted"/>
<dbReference type="InterPro" id="IPR032675">
    <property type="entry name" value="LRR_dom_sf"/>
</dbReference>
<dbReference type="EMBL" id="MT774410">
    <property type="protein sequence ID" value="QOR57806.1"/>
    <property type="molecule type" value="Genomic_DNA"/>
</dbReference>
<dbReference type="InterPro" id="IPR026906">
    <property type="entry name" value="LRR_5"/>
</dbReference>